<accession>G7V9G8</accession>
<feature type="coiled-coil region" evidence="15">
    <location>
        <begin position="629"/>
        <end position="656"/>
    </location>
</feature>
<feature type="binding site" evidence="14">
    <location>
        <position position="752"/>
    </location>
    <ligand>
        <name>Mg(2+)</name>
        <dbReference type="ChEBI" id="CHEBI:18420"/>
    </ligand>
</feature>
<dbReference type="PROSITE" id="PS00370">
    <property type="entry name" value="PEP_ENZYMES_PHOS_SITE"/>
    <property type="match status" value="1"/>
</dbReference>
<gene>
    <name evidence="19" type="ordered locus">Tlie_0785</name>
</gene>
<dbReference type="PANTHER" id="PTHR22931">
    <property type="entry name" value="PHOSPHOENOLPYRUVATE DIKINASE-RELATED"/>
    <property type="match status" value="1"/>
</dbReference>
<keyword evidence="6 14" id="KW-0479">Metal-binding</keyword>
<dbReference type="SUPFAM" id="SSF52009">
    <property type="entry name" value="Phosphohistidine domain"/>
    <property type="match status" value="1"/>
</dbReference>
<evidence type="ECO:0000256" key="11">
    <source>
        <dbReference type="PIRNR" id="PIRNR000853"/>
    </source>
</evidence>
<dbReference type="eggNOG" id="COG0574">
    <property type="taxonomic scope" value="Bacteria"/>
</dbReference>
<dbReference type="GO" id="GO:0046872">
    <property type="term" value="F:metal ion binding"/>
    <property type="evidence" value="ECO:0007669"/>
    <property type="project" value="UniProtKB-UniRule"/>
</dbReference>
<feature type="domain" description="Pyruvate phosphate dikinase AMP/ATP-binding" evidence="17">
    <location>
        <begin position="303"/>
        <end position="356"/>
    </location>
</feature>
<keyword evidence="10 14" id="KW-0460">Magnesium</keyword>
<evidence type="ECO:0000256" key="9">
    <source>
        <dbReference type="ARBA" id="ARBA00022840"/>
    </source>
</evidence>
<dbReference type="GO" id="GO:0005524">
    <property type="term" value="F:ATP binding"/>
    <property type="evidence" value="ECO:0007669"/>
    <property type="project" value="UniProtKB-UniRule"/>
</dbReference>
<comment type="cofactor">
    <cofactor evidence="1 11 14">
        <name>Mg(2+)</name>
        <dbReference type="ChEBI" id="CHEBI:18420"/>
    </cofactor>
</comment>
<organism evidence="19 20">
    <name type="scientific">Thermovirga lienii (strain ATCC BAA-1197 / DSM 17291 / Cas60314)</name>
    <dbReference type="NCBI Taxonomy" id="580340"/>
    <lineage>
        <taxon>Bacteria</taxon>
        <taxon>Thermotogati</taxon>
        <taxon>Synergistota</taxon>
        <taxon>Synergistia</taxon>
        <taxon>Synergistales</taxon>
        <taxon>Thermovirgaceae</taxon>
        <taxon>Thermovirga</taxon>
    </lineage>
</organism>
<dbReference type="PIRSF" id="PIRSF000853">
    <property type="entry name" value="PPDK"/>
    <property type="match status" value="1"/>
</dbReference>
<evidence type="ECO:0000256" key="1">
    <source>
        <dbReference type="ARBA" id="ARBA00001946"/>
    </source>
</evidence>
<dbReference type="InterPro" id="IPR040442">
    <property type="entry name" value="Pyrv_kinase-like_dom_sf"/>
</dbReference>
<dbReference type="InterPro" id="IPR015813">
    <property type="entry name" value="Pyrv/PenolPyrv_kinase-like_dom"/>
</dbReference>
<evidence type="ECO:0000256" key="7">
    <source>
        <dbReference type="ARBA" id="ARBA00022741"/>
    </source>
</evidence>
<keyword evidence="8 19" id="KW-0418">Kinase</keyword>
<dbReference type="eggNOG" id="COG1080">
    <property type="taxonomic scope" value="Bacteria"/>
</dbReference>
<dbReference type="InterPro" id="IPR018274">
    <property type="entry name" value="PEP_util_AS"/>
</dbReference>
<keyword evidence="20" id="KW-1185">Reference proteome</keyword>
<dbReference type="EMBL" id="CP003096">
    <property type="protein sequence ID" value="AER66518.1"/>
    <property type="molecule type" value="Genomic_DNA"/>
</dbReference>
<evidence type="ECO:0000256" key="4">
    <source>
        <dbReference type="ARBA" id="ARBA00020138"/>
    </source>
</evidence>
<dbReference type="Gene3D" id="3.30.470.20">
    <property type="entry name" value="ATP-grasp fold, B domain"/>
    <property type="match status" value="1"/>
</dbReference>
<evidence type="ECO:0000256" key="14">
    <source>
        <dbReference type="PIRSR" id="PIRSR000853-3"/>
    </source>
</evidence>
<evidence type="ECO:0000256" key="13">
    <source>
        <dbReference type="PIRSR" id="PIRSR000853-2"/>
    </source>
</evidence>
<dbReference type="InterPro" id="IPR013815">
    <property type="entry name" value="ATP_grasp_subdomain_1"/>
</dbReference>
<dbReference type="NCBIfam" id="TIGR01828">
    <property type="entry name" value="pyru_phos_dikin"/>
    <property type="match status" value="1"/>
</dbReference>
<dbReference type="EC" id="2.7.9.1" evidence="3 11"/>
<evidence type="ECO:0000313" key="20">
    <source>
        <dbReference type="Proteomes" id="UP000005868"/>
    </source>
</evidence>
<feature type="domain" description="PEP-utilising enzyme C-terminal" evidence="18">
    <location>
        <begin position="519"/>
        <end position="877"/>
    </location>
</feature>
<dbReference type="NCBIfam" id="NF004531">
    <property type="entry name" value="PRK05878.1"/>
    <property type="match status" value="1"/>
</dbReference>
<dbReference type="KEGG" id="tli:Tlie_0785"/>
<name>G7V9G8_THELD</name>
<evidence type="ECO:0000256" key="10">
    <source>
        <dbReference type="ARBA" id="ARBA00022842"/>
    </source>
</evidence>
<evidence type="ECO:0000256" key="3">
    <source>
        <dbReference type="ARBA" id="ARBA00011994"/>
    </source>
</evidence>
<feature type="binding site" evidence="14">
    <location>
        <position position="776"/>
    </location>
    <ligand>
        <name>Mg(2+)</name>
        <dbReference type="ChEBI" id="CHEBI:18420"/>
    </ligand>
</feature>
<feature type="domain" description="Pyruvate phosphate dikinase AMP/ATP-binding" evidence="17">
    <location>
        <begin position="64"/>
        <end position="289"/>
    </location>
</feature>
<feature type="active site" description="Tele-phosphohistidine intermediate" evidence="12">
    <location>
        <position position="454"/>
    </location>
</feature>
<feature type="binding site" evidence="13">
    <location>
        <position position="752"/>
    </location>
    <ligand>
        <name>substrate</name>
    </ligand>
</feature>
<keyword evidence="5 19" id="KW-0808">Transferase</keyword>
<evidence type="ECO:0000256" key="6">
    <source>
        <dbReference type="ARBA" id="ARBA00022723"/>
    </source>
</evidence>
<evidence type="ECO:0000256" key="2">
    <source>
        <dbReference type="ARBA" id="ARBA00007837"/>
    </source>
</evidence>
<dbReference type="Pfam" id="PF01326">
    <property type="entry name" value="PPDK_N"/>
    <property type="match status" value="3"/>
</dbReference>
<dbReference type="SUPFAM" id="SSF51621">
    <property type="entry name" value="Phosphoenolpyruvate/pyruvate domain"/>
    <property type="match status" value="1"/>
</dbReference>
<dbReference type="Gene3D" id="1.10.189.10">
    <property type="entry name" value="Pyruvate Phosphate Dikinase, domain 2"/>
    <property type="match status" value="1"/>
</dbReference>
<proteinExistence type="inferred from homology"/>
<dbReference type="GO" id="GO:0016301">
    <property type="term" value="F:kinase activity"/>
    <property type="evidence" value="ECO:0007669"/>
    <property type="project" value="UniProtKB-UniRule"/>
</dbReference>
<feature type="binding site" evidence="13">
    <location>
        <position position="774"/>
    </location>
    <ligand>
        <name>substrate</name>
    </ligand>
</feature>
<keyword evidence="9" id="KW-0067">ATP-binding</keyword>
<reference evidence="20" key="1">
    <citation type="submission" date="2011-10" db="EMBL/GenBank/DDBJ databases">
        <title>The complete genome of chromosome of Thermovirga lienii DSM 17291.</title>
        <authorList>
            <consortium name="US DOE Joint Genome Institute (JGI-PGF)"/>
            <person name="Lucas S."/>
            <person name="Copeland A."/>
            <person name="Lapidus A."/>
            <person name="Glavina del Rio T."/>
            <person name="Dalin E."/>
            <person name="Tice H."/>
            <person name="Bruce D."/>
            <person name="Goodwin L."/>
            <person name="Pitluck S."/>
            <person name="Peters L."/>
            <person name="Mikhailova N."/>
            <person name="Saunders E."/>
            <person name="Kyrpides N."/>
            <person name="Mavromatis K."/>
            <person name="Ivanova N."/>
            <person name="Last F.I."/>
            <person name="Brettin T."/>
            <person name="Detter J.C."/>
            <person name="Han C."/>
            <person name="Larimer F."/>
            <person name="Land M."/>
            <person name="Hauser L."/>
            <person name="Markowitz V."/>
            <person name="Cheng J.-F."/>
            <person name="Hugenholtz P."/>
            <person name="Woyke T."/>
            <person name="Wu D."/>
            <person name="Spring S."/>
            <person name="Schroeder M."/>
            <person name="Brambilla E.-M."/>
            <person name="Klenk H.-P."/>
            <person name="Eisen J.A."/>
        </authorList>
    </citation>
    <scope>NUCLEOTIDE SEQUENCE [LARGE SCALE GENOMIC DNA]</scope>
    <source>
        <strain evidence="20">ATCC BAA-1197 / DSM 17291 / Cas60314</strain>
    </source>
</reference>
<comment type="catalytic activity">
    <reaction evidence="11">
        <text>pyruvate + phosphate + ATP = phosphoenolpyruvate + AMP + diphosphate + H(+)</text>
        <dbReference type="Rhea" id="RHEA:10756"/>
        <dbReference type="ChEBI" id="CHEBI:15361"/>
        <dbReference type="ChEBI" id="CHEBI:15378"/>
        <dbReference type="ChEBI" id="CHEBI:30616"/>
        <dbReference type="ChEBI" id="CHEBI:33019"/>
        <dbReference type="ChEBI" id="CHEBI:43474"/>
        <dbReference type="ChEBI" id="CHEBI:58702"/>
        <dbReference type="ChEBI" id="CHEBI:456215"/>
        <dbReference type="EC" id="2.7.9.1"/>
    </reaction>
</comment>
<dbReference type="InterPro" id="IPR023151">
    <property type="entry name" value="PEP_util_CS"/>
</dbReference>
<dbReference type="PANTHER" id="PTHR22931:SF9">
    <property type="entry name" value="PYRUVATE, PHOSPHATE DIKINASE 1, CHLOROPLASTIC"/>
    <property type="match status" value="1"/>
</dbReference>
<dbReference type="InterPro" id="IPR010121">
    <property type="entry name" value="Pyruvate_phosphate_dikinase"/>
</dbReference>
<feature type="active site" description="Proton donor" evidence="12">
    <location>
        <position position="839"/>
    </location>
</feature>
<evidence type="ECO:0000259" key="17">
    <source>
        <dbReference type="Pfam" id="PF01326"/>
    </source>
</evidence>
<sequence length="883" mass="98262">MMKDKKYIYMFDEGRADMRDLLGGKGANLAEMTRIGLPVPPGFTITTEACLAFLERKDEFLDEIWDDVVSAIRQLEGITGKNFGGENPLLVSVRSGAAISMPGMMDTILNLGLNDETVKMLAEESKDERFALDSYRRFIQMFGDVVLGVDVSFFENILHEIKRELGVNFDYQIPPEGLYKIIEKYKALVLQEKGFPFPKDVWEQLRMAIIAVFNSWNTPRAKTYRKINKIPDNLGTAVNVVTMVFGNLGDDCGTGVCFTRNPSTGEKELYGEFLMNAQGEDVVAGIRTPLPIKDLKEELPSAFKELVQTAELLERHYKDVQDIEFTIERGKLYILQTRNGKRTARAAVKIAVDMCEEGLISAEDAVSRVKPEQVEQLLHKQIDPEAKYEPIAKGLPASPGAAVGKVVFDADHAEKLGNSGEKVILVRPETTPDDIHGLFAAQGVLTSRGGMTSHAAVVARGLGKPCVSGCEALDISIERKEFVVNGKVVKEGDIITIDGSKGEVILGEVNLVQPSFTEDFRKLLDLADKVANLQVWANADTPQDARRARDFGAKGIGLCRTEHMFMETDRLPVMQEMIVAETLDSRKEALDKLKTMQKEDFLGIFEAMEGLPVTIRLLDPPLHEFLPKEEELEAKLEELAKEGKENTEEHKKYKKTLGRVLALKENNPMLGFRGCRLGMIYPEIYEMQISAILEAACELKAKGKRVIPQIMMPLVGTKEEMRRLKEMVERVSKEVFQKEDVEVPFTVGTMIEVPRAALVAGDIAEYAEFFSFGTNDLTQTTFGYSRDDAEGKFLAQYITDGVLPENPFHVLDREGVGRLMSIAVHDGRKRREDIKIGICGEHGGNPKSIAFCHKLELAYVSCSPFRVPVARLAAAHAALGIID</sequence>
<evidence type="ECO:0000256" key="5">
    <source>
        <dbReference type="ARBA" id="ARBA00022679"/>
    </source>
</evidence>
<dbReference type="InterPro" id="IPR002192">
    <property type="entry name" value="PPDK_AMP/ATP-bd"/>
</dbReference>
<dbReference type="InterPro" id="IPR000121">
    <property type="entry name" value="PEP_util_C"/>
</dbReference>
<dbReference type="STRING" id="580340.Tlie_0785"/>
<dbReference type="PROSITE" id="PS00742">
    <property type="entry name" value="PEP_ENZYMES_2"/>
    <property type="match status" value="1"/>
</dbReference>
<dbReference type="Gene3D" id="1.20.80.30">
    <property type="match status" value="1"/>
</dbReference>
<dbReference type="Gene3D" id="3.20.20.60">
    <property type="entry name" value="Phosphoenolpyruvate-binding domains"/>
    <property type="match status" value="1"/>
</dbReference>
<comment type="similarity">
    <text evidence="2 11">Belongs to the PEP-utilizing enzyme family.</text>
</comment>
<evidence type="ECO:0000259" key="18">
    <source>
        <dbReference type="Pfam" id="PF02896"/>
    </source>
</evidence>
<dbReference type="HOGENOM" id="CLU_015345_0_2_0"/>
<feature type="binding site" evidence="13">
    <location>
        <position position="773"/>
    </location>
    <ligand>
        <name>substrate</name>
    </ligand>
</feature>
<feature type="domain" description="Pyruvate phosphate dikinase AMP/ATP-binding" evidence="17">
    <location>
        <begin position="20"/>
        <end position="58"/>
    </location>
</feature>
<keyword evidence="19" id="KW-0670">Pyruvate</keyword>
<dbReference type="Gene3D" id="3.30.1490.20">
    <property type="entry name" value="ATP-grasp fold, A domain"/>
    <property type="match status" value="1"/>
</dbReference>
<evidence type="ECO:0000256" key="8">
    <source>
        <dbReference type="ARBA" id="ARBA00022777"/>
    </source>
</evidence>
<dbReference type="Gene3D" id="3.50.30.10">
    <property type="entry name" value="Phosphohistidine domain"/>
    <property type="match status" value="1"/>
</dbReference>
<feature type="binding site" evidence="13">
    <location>
        <position position="616"/>
    </location>
    <ligand>
        <name>substrate</name>
    </ligand>
</feature>
<dbReference type="Proteomes" id="UP000005868">
    <property type="component" value="Chromosome"/>
</dbReference>
<dbReference type="InterPro" id="IPR008279">
    <property type="entry name" value="PEP-util_enz_mobile_dom"/>
</dbReference>
<dbReference type="GO" id="GO:0050242">
    <property type="term" value="F:pyruvate, phosphate dikinase activity"/>
    <property type="evidence" value="ECO:0007669"/>
    <property type="project" value="UniProtKB-UniRule"/>
</dbReference>
<reference evidence="19 20" key="2">
    <citation type="journal article" date="2012" name="Stand. Genomic Sci.">
        <title>Genome sequence of the moderately thermophilic, amino-acid-degrading and sulfur-reducing bacterium Thermovirga lienii type strain (Cas60314(T)).</title>
        <authorList>
            <person name="Goker M."/>
            <person name="Saunders E."/>
            <person name="Lapidus A."/>
            <person name="Nolan M."/>
            <person name="Lucas S."/>
            <person name="Hammon N."/>
            <person name="Deshpande S."/>
            <person name="Cheng J.F."/>
            <person name="Han C."/>
            <person name="Tapia R."/>
            <person name="Goodwin L.A."/>
            <person name="Pitluck S."/>
            <person name="Liolios K."/>
            <person name="Mavromatis K."/>
            <person name="Pagani I."/>
            <person name="Ivanova N."/>
            <person name="Mikhailova N."/>
            <person name="Pati A."/>
            <person name="Chen A."/>
            <person name="Palaniappan K."/>
            <person name="Land M."/>
            <person name="Chang Y.J."/>
            <person name="Jeffries C.D."/>
            <person name="Brambilla E.M."/>
            <person name="Rohde M."/>
            <person name="Spring S."/>
            <person name="Detter J.C."/>
            <person name="Woyke T."/>
            <person name="Bristow J."/>
            <person name="Eisen J.A."/>
            <person name="Markowitz V."/>
            <person name="Hugenholtz P."/>
            <person name="Kyrpides N.C."/>
            <person name="Klenk H.P."/>
        </authorList>
    </citation>
    <scope>NUCLEOTIDE SEQUENCE [LARGE SCALE GENOMIC DNA]</scope>
    <source>
        <strain evidence="20">ATCC BAA-1197 / DSM 17291 / Cas60314</strain>
    </source>
</reference>
<evidence type="ECO:0000313" key="19">
    <source>
        <dbReference type="EMBL" id="AER66518.1"/>
    </source>
</evidence>
<feature type="binding site" evidence="13">
    <location>
        <position position="775"/>
    </location>
    <ligand>
        <name>substrate</name>
    </ligand>
</feature>
<keyword evidence="15" id="KW-0175">Coiled coil</keyword>
<feature type="binding site" evidence="13">
    <location>
        <position position="560"/>
    </location>
    <ligand>
        <name>substrate</name>
    </ligand>
</feature>
<dbReference type="AlphaFoldDB" id="G7V9G8"/>
<evidence type="ECO:0000256" key="15">
    <source>
        <dbReference type="SAM" id="Coils"/>
    </source>
</evidence>
<dbReference type="InterPro" id="IPR036637">
    <property type="entry name" value="Phosphohistidine_dom_sf"/>
</dbReference>
<keyword evidence="7" id="KW-0547">Nucleotide-binding</keyword>
<evidence type="ECO:0000259" key="16">
    <source>
        <dbReference type="Pfam" id="PF00391"/>
    </source>
</evidence>
<feature type="binding site" evidence="13">
    <location>
        <position position="776"/>
    </location>
    <ligand>
        <name>substrate</name>
    </ligand>
</feature>
<evidence type="ECO:0000256" key="12">
    <source>
        <dbReference type="PIRSR" id="PIRSR000853-1"/>
    </source>
</evidence>
<dbReference type="Pfam" id="PF00391">
    <property type="entry name" value="PEP-utilizers"/>
    <property type="match status" value="1"/>
</dbReference>
<dbReference type="Pfam" id="PF02896">
    <property type="entry name" value="PEP-utilizers_C"/>
    <property type="match status" value="1"/>
</dbReference>
<protein>
    <recommendedName>
        <fullName evidence="4 11">Pyruvate, phosphate dikinase</fullName>
        <ecNumber evidence="3 11">2.7.9.1</ecNumber>
    </recommendedName>
</protein>
<feature type="domain" description="PEP-utilising enzyme mobile" evidence="16">
    <location>
        <begin position="421"/>
        <end position="502"/>
    </location>
</feature>
<dbReference type="SUPFAM" id="SSF56059">
    <property type="entry name" value="Glutathione synthetase ATP-binding domain-like"/>
    <property type="match status" value="1"/>
</dbReference>